<dbReference type="PANTHER" id="PTHR12689">
    <property type="entry name" value="A1 CISTRON SPLICING FACTOR AAR2-RELATED"/>
    <property type="match status" value="1"/>
</dbReference>
<name>A0AA41VCI3_PAPNU</name>
<dbReference type="Pfam" id="PF20981">
    <property type="entry name" value="AAR2_1st"/>
    <property type="match status" value="1"/>
</dbReference>
<accession>A0AA41VCI3</accession>
<dbReference type="CDD" id="cd13777">
    <property type="entry name" value="Aar2_N"/>
    <property type="match status" value="1"/>
</dbReference>
<feature type="domain" description="AAR2 N-terminal" evidence="3">
    <location>
        <begin position="13"/>
        <end position="145"/>
    </location>
</feature>
<sequence length="396" mass="44812">MEQDKALELVKKGATLLCLDVPQYTLFGIDTQMFTVGPNFKGIKMIPPGPHFVYYSSCNKDGNAFSPFVGFFVITTPSMVIVRKWVHQEERLVRLSEEEVEERYCIGVKNLEFDRYLGPYDLTQFKEWNRISNYITKSTIERIQPIGGDITVSSESGFVGAHMTTMEMALAEQSRNSKFSEASEKSVVKGCCYTPIPRVVKQKGIVGQDLTLLNLDKTQLLETLLLEEYGGSEDLLLGELQFSYIAFLMGQSLVSFLQWKDLLTLLFSCTQAPFHTRSQLFTKFIKVIYYQLKFGFQKEGENVGGGQKGASLFLDDSWLSKDSFLHHLCKNFFSLVQEASVIDGDLLSWTRKLEQLLQSTVGWDFKHCGDVSNLYAEDDEFAPVIEILDEHGASTA</sequence>
<dbReference type="GO" id="GO:0000244">
    <property type="term" value="P:spliceosomal tri-snRNP complex assembly"/>
    <property type="evidence" value="ECO:0007669"/>
    <property type="project" value="TreeGrafter"/>
</dbReference>
<proteinExistence type="inferred from homology"/>
<comment type="caution">
    <text evidence="4">The sequence shown here is derived from an EMBL/GenBank/DDBJ whole genome shotgun (WGS) entry which is preliminary data.</text>
</comment>
<evidence type="ECO:0000313" key="5">
    <source>
        <dbReference type="Proteomes" id="UP001177140"/>
    </source>
</evidence>
<dbReference type="InterPro" id="IPR033648">
    <property type="entry name" value="AAR2_C"/>
</dbReference>
<dbReference type="AlphaFoldDB" id="A0AA41VCI3"/>
<dbReference type="InterPro" id="IPR007946">
    <property type="entry name" value="AAR2"/>
</dbReference>
<organism evidence="4 5">
    <name type="scientific">Papaver nudicaule</name>
    <name type="common">Iceland poppy</name>
    <dbReference type="NCBI Taxonomy" id="74823"/>
    <lineage>
        <taxon>Eukaryota</taxon>
        <taxon>Viridiplantae</taxon>
        <taxon>Streptophyta</taxon>
        <taxon>Embryophyta</taxon>
        <taxon>Tracheophyta</taxon>
        <taxon>Spermatophyta</taxon>
        <taxon>Magnoliopsida</taxon>
        <taxon>Ranunculales</taxon>
        <taxon>Papaveraceae</taxon>
        <taxon>Papaveroideae</taxon>
        <taxon>Papaver</taxon>
    </lineage>
</organism>
<evidence type="ECO:0000313" key="4">
    <source>
        <dbReference type="EMBL" id="MCL7038721.1"/>
    </source>
</evidence>
<dbReference type="PANTHER" id="PTHR12689:SF4">
    <property type="entry name" value="PROTEIN AAR2 HOMOLOG"/>
    <property type="match status" value="1"/>
</dbReference>
<dbReference type="InterPro" id="IPR038516">
    <property type="entry name" value="AAR2_N_sf"/>
</dbReference>
<dbReference type="CDD" id="cd13778">
    <property type="entry name" value="Aar2_C"/>
    <property type="match status" value="1"/>
</dbReference>
<dbReference type="EMBL" id="JAJJMA010193347">
    <property type="protein sequence ID" value="MCL7038721.1"/>
    <property type="molecule type" value="Genomic_DNA"/>
</dbReference>
<evidence type="ECO:0000259" key="2">
    <source>
        <dbReference type="Pfam" id="PF05282"/>
    </source>
</evidence>
<dbReference type="FunFam" id="1.25.40.550:FF:000002">
    <property type="entry name" value="AAR2 protein family"/>
    <property type="match status" value="1"/>
</dbReference>
<dbReference type="Gene3D" id="2.60.34.20">
    <property type="match status" value="1"/>
</dbReference>
<evidence type="ECO:0008006" key="6">
    <source>
        <dbReference type="Google" id="ProtNLM"/>
    </source>
</evidence>
<evidence type="ECO:0000259" key="3">
    <source>
        <dbReference type="Pfam" id="PF20981"/>
    </source>
</evidence>
<reference evidence="4" key="1">
    <citation type="submission" date="2022-03" db="EMBL/GenBank/DDBJ databases">
        <title>A functionally conserved STORR gene fusion in Papaver species that diverged 16.8 million years ago.</title>
        <authorList>
            <person name="Catania T."/>
        </authorList>
    </citation>
    <scope>NUCLEOTIDE SEQUENCE</scope>
    <source>
        <strain evidence="4">S-191538</strain>
    </source>
</reference>
<dbReference type="Pfam" id="PF05282">
    <property type="entry name" value="AAR2"/>
    <property type="match status" value="1"/>
</dbReference>
<dbReference type="Gene3D" id="1.25.40.550">
    <property type="entry name" value="Aar2, C-terminal domain-like"/>
    <property type="match status" value="1"/>
</dbReference>
<comment type="similarity">
    <text evidence="1">Belongs to the AAR2 family.</text>
</comment>
<gene>
    <name evidence="4" type="ORF">MKW94_008686</name>
</gene>
<protein>
    <recommendedName>
        <fullName evidence="6">Protein AAR2 homolog</fullName>
    </recommendedName>
</protein>
<dbReference type="Proteomes" id="UP001177140">
    <property type="component" value="Unassembled WGS sequence"/>
</dbReference>
<evidence type="ECO:0000256" key="1">
    <source>
        <dbReference type="ARBA" id="ARBA00006281"/>
    </source>
</evidence>
<dbReference type="InterPro" id="IPR038514">
    <property type="entry name" value="AAR2_C_sf"/>
</dbReference>
<keyword evidence="5" id="KW-1185">Reference proteome</keyword>
<feature type="domain" description="AAR2 C-terminal" evidence="2">
    <location>
        <begin position="193"/>
        <end position="366"/>
    </location>
</feature>
<dbReference type="InterPro" id="IPR033647">
    <property type="entry name" value="Aar2_N"/>
</dbReference>
<dbReference type="FunFam" id="2.60.34.20:FF:000001">
    <property type="entry name" value="protein AAR2 homolog"/>
    <property type="match status" value="1"/>
</dbReference>